<dbReference type="Pfam" id="PF11139">
    <property type="entry name" value="SfLAP"/>
    <property type="match status" value="1"/>
</dbReference>
<keyword evidence="1" id="KW-1133">Transmembrane helix</keyword>
<keyword evidence="1" id="KW-0472">Membrane</keyword>
<feature type="transmembrane region" description="Helical" evidence="1">
    <location>
        <begin position="151"/>
        <end position="175"/>
    </location>
</feature>
<organism evidence="2 3">
    <name type="scientific">Microbacterium rhizosphaerae</name>
    <dbReference type="NCBI Taxonomy" id="1678237"/>
    <lineage>
        <taxon>Bacteria</taxon>
        <taxon>Bacillati</taxon>
        <taxon>Actinomycetota</taxon>
        <taxon>Actinomycetes</taxon>
        <taxon>Micrococcales</taxon>
        <taxon>Microbacteriaceae</taxon>
        <taxon>Microbacterium</taxon>
    </lineage>
</organism>
<dbReference type="RefSeq" id="WP_320942861.1">
    <property type="nucleotide sequence ID" value="NZ_BAABEU010000003.1"/>
</dbReference>
<feature type="transmembrane region" description="Helical" evidence="1">
    <location>
        <begin position="40"/>
        <end position="61"/>
    </location>
</feature>
<accession>A0ABZ0SND1</accession>
<dbReference type="EMBL" id="CP139368">
    <property type="protein sequence ID" value="WPR90148.1"/>
    <property type="molecule type" value="Genomic_DNA"/>
</dbReference>
<name>A0ABZ0SND1_9MICO</name>
<evidence type="ECO:0000313" key="3">
    <source>
        <dbReference type="Proteomes" id="UP001323798"/>
    </source>
</evidence>
<dbReference type="InterPro" id="IPR021315">
    <property type="entry name" value="Gap/Sap"/>
</dbReference>
<feature type="transmembrane region" description="Helical" evidence="1">
    <location>
        <begin position="73"/>
        <end position="94"/>
    </location>
</feature>
<keyword evidence="3" id="KW-1185">Reference proteome</keyword>
<feature type="transmembrane region" description="Helical" evidence="1">
    <location>
        <begin position="187"/>
        <end position="210"/>
    </location>
</feature>
<sequence length="252" mass="25674">MVFVHVVPLGLALAFSTVPILAAFVIVLSPARSTSAVPYLIGLVCGIFVLAGLAGLAAQYVPRAPHPLHGNGVIGIVEIVVGILLIAVGAWSFFRGRKRSGALAAAPAEGVEEVAEVADATAVGPGETSDAENRVGPAWLRSVEKLGPRSSFGVALLLNIRPKALLLAIAAGLALHADAGSPTNAVLALAVYTVIGASTVAIPIVAAVAAPKRVERPLAATREWLVSHGNLITSIILMLVGVVVIVLGAERL</sequence>
<reference evidence="2 3" key="1">
    <citation type="submission" date="2023-11" db="EMBL/GenBank/DDBJ databases">
        <title>Genome sequence of Microbacterium rhizosphaerae KACC 19337.</title>
        <authorList>
            <person name="Choi H."/>
            <person name="Kim S."/>
            <person name="Kim Y."/>
            <person name="Kwon S.-W."/>
            <person name="Heo J."/>
        </authorList>
    </citation>
    <scope>NUCLEOTIDE SEQUENCE [LARGE SCALE GENOMIC DNA]</scope>
    <source>
        <strain evidence="2 3">KACC 19337</strain>
    </source>
</reference>
<gene>
    <name evidence="2" type="ORF">SM116_02350</name>
</gene>
<keyword evidence="1" id="KW-0812">Transmembrane</keyword>
<proteinExistence type="predicted"/>
<feature type="transmembrane region" description="Helical" evidence="1">
    <location>
        <begin position="231"/>
        <end position="249"/>
    </location>
</feature>
<dbReference type="Proteomes" id="UP001323798">
    <property type="component" value="Chromosome"/>
</dbReference>
<evidence type="ECO:0000313" key="2">
    <source>
        <dbReference type="EMBL" id="WPR90148.1"/>
    </source>
</evidence>
<evidence type="ECO:0000256" key="1">
    <source>
        <dbReference type="SAM" id="Phobius"/>
    </source>
</evidence>
<feature type="transmembrane region" description="Helical" evidence="1">
    <location>
        <begin position="6"/>
        <end position="28"/>
    </location>
</feature>
<protein>
    <submittedName>
        <fullName evidence="2">GAP family protein</fullName>
    </submittedName>
</protein>